<feature type="non-terminal residue" evidence="5">
    <location>
        <position position="384"/>
    </location>
</feature>
<dbReference type="EMBL" id="KK113603">
    <property type="protein sequence ID" value="KFM60574.1"/>
    <property type="molecule type" value="Genomic_DNA"/>
</dbReference>
<reference evidence="5 6" key="1">
    <citation type="submission" date="2013-11" db="EMBL/GenBank/DDBJ databases">
        <title>Genome sequencing of Stegodyphus mimosarum.</title>
        <authorList>
            <person name="Bechsgaard J."/>
        </authorList>
    </citation>
    <scope>NUCLEOTIDE SEQUENCE [LARGE SCALE GENOMIC DNA]</scope>
</reference>
<comment type="function">
    <text evidence="3">Required for the assembly of the mitochondrial membrane respiratory chain NADH dehydrogenase (Complex I). Involved in mid-late stages of complex I assembly.</text>
</comment>
<dbReference type="OrthoDB" id="424974at2759"/>
<dbReference type="SUPFAM" id="SSF51905">
    <property type="entry name" value="FAD/NAD(P)-binding domain"/>
    <property type="match status" value="1"/>
</dbReference>
<dbReference type="STRING" id="407821.A0A087T635"/>
<dbReference type="OMA" id="NDPPDVH"/>
<evidence type="ECO:0000256" key="2">
    <source>
        <dbReference type="ARBA" id="ARBA00039785"/>
    </source>
</evidence>
<dbReference type="PANTHER" id="PTHR13847">
    <property type="entry name" value="SARCOSINE DEHYDROGENASE-RELATED"/>
    <property type="match status" value="1"/>
</dbReference>
<dbReference type="Gene3D" id="3.50.50.60">
    <property type="entry name" value="FAD/NAD(P)-binding domain"/>
    <property type="match status" value="1"/>
</dbReference>
<name>A0A087T635_STEMI</name>
<evidence type="ECO:0000259" key="4">
    <source>
        <dbReference type="Pfam" id="PF01266"/>
    </source>
</evidence>
<dbReference type="InterPro" id="IPR036188">
    <property type="entry name" value="FAD/NAD-bd_sf"/>
</dbReference>
<dbReference type="GO" id="GO:0032981">
    <property type="term" value="P:mitochondrial respiratory chain complex I assembly"/>
    <property type="evidence" value="ECO:0007669"/>
    <property type="project" value="TreeGrafter"/>
</dbReference>
<dbReference type="PANTHER" id="PTHR13847:SF287">
    <property type="entry name" value="FAD-DEPENDENT OXIDOREDUCTASE DOMAIN-CONTAINING PROTEIN 1"/>
    <property type="match status" value="1"/>
</dbReference>
<protein>
    <recommendedName>
        <fullName evidence="2">FAD-dependent oxidoreductase domain-containing protein 1</fullName>
    </recommendedName>
</protein>
<evidence type="ECO:0000256" key="3">
    <source>
        <dbReference type="ARBA" id="ARBA00046185"/>
    </source>
</evidence>
<proteinExistence type="predicted"/>
<evidence type="ECO:0000313" key="5">
    <source>
        <dbReference type="EMBL" id="KFM60574.1"/>
    </source>
</evidence>
<sequence>MKQRAPDSFELMVVERDPKYTRSSSTLSIGGIRQQFSLPENIQLSLYSSEFLRNIKQHLSVLDDDPPDIQFQPHGYLFLATESGVEQMIENHNVQKEIGAKVELLGPKQLKSKFPWLNLDGIEMGSYGLENEGWFDPWALLSAFKKKAISLGTDYVHGEVIGFEFEDRRPVIDETADPTIRTNYMYIKDEIGEVHCVEFAYLVIAAGPYSADVAQMLHIGLGPGLLRLPLPVEPRKRYVYVINCDNGPGIDMPLIVDSSGTYVRREGLGGKYICGRSPSPNEEPDVSTLEVDYNFFEKSVWPVLAHRIPAFEAIKVSSAWAGYYDYNTFDQNALFGCHPYFPNIYFATGFSGHGIQMAPAIGRAMMELLIDKAYVTIDMSRFHL</sequence>
<dbReference type="InterPro" id="IPR006076">
    <property type="entry name" value="FAD-dep_OxRdtase"/>
</dbReference>
<accession>A0A087T635</accession>
<evidence type="ECO:0000256" key="1">
    <source>
        <dbReference type="ARBA" id="ARBA00023002"/>
    </source>
</evidence>
<keyword evidence="6" id="KW-1185">Reference proteome</keyword>
<organism evidence="5 6">
    <name type="scientific">Stegodyphus mimosarum</name>
    <name type="common">African social velvet spider</name>
    <dbReference type="NCBI Taxonomy" id="407821"/>
    <lineage>
        <taxon>Eukaryota</taxon>
        <taxon>Metazoa</taxon>
        <taxon>Ecdysozoa</taxon>
        <taxon>Arthropoda</taxon>
        <taxon>Chelicerata</taxon>
        <taxon>Arachnida</taxon>
        <taxon>Araneae</taxon>
        <taxon>Araneomorphae</taxon>
        <taxon>Entelegynae</taxon>
        <taxon>Eresoidea</taxon>
        <taxon>Eresidae</taxon>
        <taxon>Stegodyphus</taxon>
    </lineage>
</organism>
<gene>
    <name evidence="5" type="ORF">X975_18082</name>
</gene>
<dbReference type="Gene3D" id="3.30.9.10">
    <property type="entry name" value="D-Amino Acid Oxidase, subunit A, domain 2"/>
    <property type="match status" value="1"/>
</dbReference>
<feature type="domain" description="FAD dependent oxidoreductase" evidence="4">
    <location>
        <begin position="11"/>
        <end position="368"/>
    </location>
</feature>
<evidence type="ECO:0000313" key="6">
    <source>
        <dbReference type="Proteomes" id="UP000054359"/>
    </source>
</evidence>
<dbReference type="GO" id="GO:0005739">
    <property type="term" value="C:mitochondrion"/>
    <property type="evidence" value="ECO:0007669"/>
    <property type="project" value="GOC"/>
</dbReference>
<dbReference type="Proteomes" id="UP000054359">
    <property type="component" value="Unassembled WGS sequence"/>
</dbReference>
<dbReference type="AlphaFoldDB" id="A0A087T635"/>
<dbReference type="GO" id="GO:0016491">
    <property type="term" value="F:oxidoreductase activity"/>
    <property type="evidence" value="ECO:0007669"/>
    <property type="project" value="UniProtKB-KW"/>
</dbReference>
<dbReference type="Pfam" id="PF01266">
    <property type="entry name" value="DAO"/>
    <property type="match status" value="1"/>
</dbReference>
<dbReference type="FunFam" id="3.30.9.10:FF:000026">
    <property type="entry name" value="FAD-dependent oxidoreductase domain-containing protein 1"/>
    <property type="match status" value="1"/>
</dbReference>
<keyword evidence="1" id="KW-0560">Oxidoreductase</keyword>